<accession>A0AAW9Q2M1</accession>
<keyword evidence="4" id="KW-1185">Reference proteome</keyword>
<dbReference type="EMBL" id="JAZBJZ010000027">
    <property type="protein sequence ID" value="MEE3716871.1"/>
    <property type="molecule type" value="Genomic_DNA"/>
</dbReference>
<name>A0AAW9Q2M1_9CYAN</name>
<comment type="caution">
    <text evidence="3">The sequence shown here is derived from an EMBL/GenBank/DDBJ whole genome shotgun (WGS) entry which is preliminary data.</text>
</comment>
<proteinExistence type="predicted"/>
<sequence length="382" mass="42331">MAKLSIADKKEILRLYCETDATTTQLAKQYEISSSTVLRLLQELIPAEEYKQIVGQKQSKVKKSAASPAEIVPSSALPKASPQKSPQPRINQLNLIDNLSDPQPSFHGAFKSAFGAPSTEPDFEPGYREAVVVNPTVTTPPVEKIIGKPITKQALLKRQAEELLERQQAELQERLQQELYVTDTPAIAYNAPAPQDSVLASEVGNDLGVDPEVLLSEINNEIIVEGSVDDEFDEDEEEDGDDSDLLDEDDLDEDFEEDDESDGEFEDISAFVGGDPVDASVKLNILPLEDAELPSTCYMVVDKSAEIITRPLRDFKELGLIPPEENQARTVALFDNHRIARRFSNQNQRVIKFPGDLIYATHEKLAQKGITRLLFGGHVYAL</sequence>
<gene>
    <name evidence="3" type="ORF">V2H45_08955</name>
</gene>
<evidence type="ECO:0000313" key="3">
    <source>
        <dbReference type="EMBL" id="MEE3716871.1"/>
    </source>
</evidence>
<protein>
    <recommendedName>
        <fullName evidence="5">Transposase</fullName>
    </recommendedName>
</protein>
<evidence type="ECO:0000313" key="4">
    <source>
        <dbReference type="Proteomes" id="UP001333818"/>
    </source>
</evidence>
<reference evidence="3" key="1">
    <citation type="submission" date="2024-01" db="EMBL/GenBank/DDBJ databases">
        <title>Bank of Algae and Cyanobacteria of the Azores (BACA) strain genomes.</title>
        <authorList>
            <person name="Luz R."/>
            <person name="Cordeiro R."/>
            <person name="Fonseca A."/>
            <person name="Goncalves V."/>
        </authorList>
    </citation>
    <scope>NUCLEOTIDE SEQUENCE</scope>
    <source>
        <strain evidence="3">BACA0141</strain>
    </source>
</reference>
<organism evidence="3 4">
    <name type="scientific">Tumidithrix elongata BACA0141</name>
    <dbReference type="NCBI Taxonomy" id="2716417"/>
    <lineage>
        <taxon>Bacteria</taxon>
        <taxon>Bacillati</taxon>
        <taxon>Cyanobacteriota</taxon>
        <taxon>Cyanophyceae</taxon>
        <taxon>Pseudanabaenales</taxon>
        <taxon>Pseudanabaenaceae</taxon>
        <taxon>Tumidithrix</taxon>
        <taxon>Tumidithrix elongata</taxon>
    </lineage>
</organism>
<dbReference type="Proteomes" id="UP001333818">
    <property type="component" value="Unassembled WGS sequence"/>
</dbReference>
<evidence type="ECO:0000256" key="2">
    <source>
        <dbReference type="SAM" id="MobiDB-lite"/>
    </source>
</evidence>
<evidence type="ECO:0000256" key="1">
    <source>
        <dbReference type="SAM" id="Coils"/>
    </source>
</evidence>
<evidence type="ECO:0008006" key="5">
    <source>
        <dbReference type="Google" id="ProtNLM"/>
    </source>
</evidence>
<feature type="region of interest" description="Disordered" evidence="2">
    <location>
        <begin position="65"/>
        <end position="89"/>
    </location>
</feature>
<dbReference type="RefSeq" id="WP_330483300.1">
    <property type="nucleotide sequence ID" value="NZ_JAZBJZ010000027.1"/>
</dbReference>
<dbReference type="Gene3D" id="1.10.10.60">
    <property type="entry name" value="Homeodomain-like"/>
    <property type="match status" value="1"/>
</dbReference>
<keyword evidence="1" id="KW-0175">Coiled coil</keyword>
<dbReference type="AlphaFoldDB" id="A0AAW9Q2M1"/>
<feature type="region of interest" description="Disordered" evidence="2">
    <location>
        <begin position="226"/>
        <end position="263"/>
    </location>
</feature>
<feature type="compositionally biased region" description="Acidic residues" evidence="2">
    <location>
        <begin position="227"/>
        <end position="263"/>
    </location>
</feature>
<feature type="coiled-coil region" evidence="1">
    <location>
        <begin position="150"/>
        <end position="177"/>
    </location>
</feature>